<evidence type="ECO:0000313" key="2">
    <source>
        <dbReference type="EMBL" id="CAF32078.1"/>
    </source>
</evidence>
<dbReference type="AlphaFoldDB" id="Q6MYC5"/>
<accession>Q6MYC5</accession>
<name>Q6MYC5_ASPFM</name>
<feature type="region of interest" description="Disordered" evidence="1">
    <location>
        <begin position="227"/>
        <end position="290"/>
    </location>
</feature>
<dbReference type="EMBL" id="BX649606">
    <property type="protein sequence ID" value="CAF32078.1"/>
    <property type="molecule type" value="Genomic_DNA"/>
</dbReference>
<organism evidence="2">
    <name type="scientific">Aspergillus fumigatus</name>
    <name type="common">Neosartorya fumigata</name>
    <dbReference type="NCBI Taxonomy" id="746128"/>
    <lineage>
        <taxon>Eukaryota</taxon>
        <taxon>Fungi</taxon>
        <taxon>Dikarya</taxon>
        <taxon>Ascomycota</taxon>
        <taxon>Pezizomycotina</taxon>
        <taxon>Eurotiomycetes</taxon>
        <taxon>Eurotiomycetidae</taxon>
        <taxon>Eurotiales</taxon>
        <taxon>Aspergillaceae</taxon>
        <taxon>Aspergillus</taxon>
        <taxon>Aspergillus subgen. Fumigati</taxon>
    </lineage>
</organism>
<reference evidence="2" key="1">
    <citation type="journal article" date="2004" name="Fungal Genet. Biol.">
        <title>Insight into the genome of Aspergillus fumigatus: analysis of a 922 kb region encompassing the nitrate assimilation gene cluster.</title>
        <authorList>
            <person name="Pain A."/>
            <person name="Woodward J."/>
            <person name="Quail M.A."/>
            <person name="Anderson M.J."/>
            <person name="Clark R."/>
            <person name="Collins M."/>
            <person name="Fosker N."/>
            <person name="Fraser A."/>
            <person name="Harris D."/>
            <person name="Larke N."/>
            <person name="Murphy L."/>
            <person name="Humphray S."/>
            <person name="O'Neil S."/>
            <person name="Pertea M."/>
            <person name="Price C."/>
            <person name="Rabbinowitsch E."/>
            <person name="Rajandream M-A."/>
            <person name="Salzberg S."/>
            <person name="Saunders D."/>
            <person name="Seegar K."/>
            <person name="Sharp S."/>
            <person name="Warren T."/>
            <person name="Denning D.W."/>
            <person name="Barrell B."/>
            <person name="Hall N."/>
        </authorList>
    </citation>
    <scope>NUCLEOTIDE SEQUENCE</scope>
</reference>
<feature type="region of interest" description="Disordered" evidence="1">
    <location>
        <begin position="140"/>
        <end position="162"/>
    </location>
</feature>
<sequence length="290" mass="31495">MTCMTQCRTILVTILYSTFQIRSDVLQYISSCHQENRSWSRNARLMHSLDIEAATLRNRLEINFCTFIGYSAYPRLSQASMDVSMKAAHESLKPTLASHLVLGNRDLSYGGLLPVLFPIFDTQHSFHTMSSETFYKTQQDLRKAESHASHAAGGNTPANSNVSAMKVTPNLLIQFGDTAANSTNQSIVDEHTDKAKAIEERKANLPLPDQPPVASDWQSADQRAVNVGSGGVQGSVSGESNTALRDPATAGSSARMSGEELHKETQPTGNVGRQATEGLSDIPGDAKARK</sequence>
<gene>
    <name evidence="2" type="ORF">AfA34E6.090</name>
</gene>
<evidence type="ECO:0000256" key="1">
    <source>
        <dbReference type="SAM" id="MobiDB-lite"/>
    </source>
</evidence>
<protein>
    <submittedName>
        <fullName evidence="2">Uncharacterized protein</fullName>
    </submittedName>
</protein>
<proteinExistence type="predicted"/>